<dbReference type="Proteomes" id="UP000441772">
    <property type="component" value="Unassembled WGS sequence"/>
</dbReference>
<dbReference type="GO" id="GO:0016301">
    <property type="term" value="F:kinase activity"/>
    <property type="evidence" value="ECO:0007669"/>
    <property type="project" value="UniProtKB-KW"/>
</dbReference>
<reference evidence="2 3" key="1">
    <citation type="submission" date="2019-09" db="EMBL/GenBank/DDBJ databases">
        <title>Characterization of the phylogenetic diversity of two novel species belonging to the genus Bifidobacterium: Bifidobacterium cebidarum sp. nov. and Bifidobacterium leontopitheci sp. nov.</title>
        <authorList>
            <person name="Lugli G.A."/>
            <person name="Duranti S."/>
            <person name="Milani C."/>
            <person name="Turroni F."/>
            <person name="Ventura M."/>
        </authorList>
    </citation>
    <scope>NUCLEOTIDE SEQUENCE [LARGE SCALE GENOMIC DNA]</scope>
    <source>
        <strain evidence="2 3">LMG 31471</strain>
    </source>
</reference>
<evidence type="ECO:0000313" key="3">
    <source>
        <dbReference type="Proteomes" id="UP000441772"/>
    </source>
</evidence>
<feature type="transmembrane region" description="Helical" evidence="1">
    <location>
        <begin position="91"/>
        <end position="112"/>
    </location>
</feature>
<dbReference type="RefSeq" id="WP_152234594.1">
    <property type="nucleotide sequence ID" value="NZ_JBHSKZ010000006.1"/>
</dbReference>
<keyword evidence="1" id="KW-1133">Transmembrane helix</keyword>
<keyword evidence="1" id="KW-0472">Membrane</keyword>
<sequence>MAEYTARIAHVFRCLAQRIDAATAAWPRARIVIAVVAEILFAVEWWETVPVGLPGTLICCCLVASILLLPFKPALTEALAIMLDVVSSVMARDAATPTGTTAMLFALGFIAYDYGVRPAAATYAVIAVQQISLAFRWIPVRYPPSVNESAVIMLVYALAALAGFGVRWRESAQASSAKEQANMQRLMMLRHDARTAAELHDGLTGELSLIARTAQQAMAEENDPDKVELWRQIDGYARQALRQSHDIIDRLYGKPRRPSRDVQADTMTLQEILDRHDGELQAAGLDGHALLQVGAHDNAANDRDMSLYGGLINEIYANVSRYAASSYEISIVWSSRGLEITEINDLRRGMTDGAVPDTTGMDELEATDLLLESGSGLRHYRQMVEQRGGRFLVSTEHGMWTMFVLIPPLR</sequence>
<name>A0A6I1GLG9_9BIFI</name>
<protein>
    <submittedName>
        <fullName evidence="2">Signal transduction histidine kinase-like protein</fullName>
    </submittedName>
</protein>
<feature type="transmembrane region" description="Helical" evidence="1">
    <location>
        <begin position="150"/>
        <end position="168"/>
    </location>
</feature>
<feature type="transmembrane region" description="Helical" evidence="1">
    <location>
        <begin position="52"/>
        <end position="71"/>
    </location>
</feature>
<feature type="transmembrane region" description="Helical" evidence="1">
    <location>
        <begin position="118"/>
        <end position="138"/>
    </location>
</feature>
<keyword evidence="1" id="KW-0812">Transmembrane</keyword>
<keyword evidence="3" id="KW-1185">Reference proteome</keyword>
<dbReference type="EMBL" id="WBVT01000017">
    <property type="protein sequence ID" value="KAB7790259.1"/>
    <property type="molecule type" value="Genomic_DNA"/>
</dbReference>
<comment type="caution">
    <text evidence="2">The sequence shown here is derived from an EMBL/GenBank/DDBJ whole genome shotgun (WGS) entry which is preliminary data.</text>
</comment>
<organism evidence="2 3">
    <name type="scientific">Bifidobacterium leontopitheci</name>
    <dbReference type="NCBI Taxonomy" id="2650774"/>
    <lineage>
        <taxon>Bacteria</taxon>
        <taxon>Bacillati</taxon>
        <taxon>Actinomycetota</taxon>
        <taxon>Actinomycetes</taxon>
        <taxon>Bifidobacteriales</taxon>
        <taxon>Bifidobacteriaceae</taxon>
        <taxon>Bifidobacterium</taxon>
    </lineage>
</organism>
<dbReference type="AlphaFoldDB" id="A0A6I1GLG9"/>
<proteinExistence type="predicted"/>
<keyword evidence="2" id="KW-0418">Kinase</keyword>
<evidence type="ECO:0000313" key="2">
    <source>
        <dbReference type="EMBL" id="KAB7790259.1"/>
    </source>
</evidence>
<gene>
    <name evidence="2" type="ORF">F7D09_1252</name>
</gene>
<keyword evidence="2" id="KW-0808">Transferase</keyword>
<evidence type="ECO:0000256" key="1">
    <source>
        <dbReference type="SAM" id="Phobius"/>
    </source>
</evidence>
<accession>A0A6I1GLG9</accession>
<dbReference type="Gene3D" id="3.30.565.10">
    <property type="entry name" value="Histidine kinase-like ATPase, C-terminal domain"/>
    <property type="match status" value="1"/>
</dbReference>
<dbReference type="InterPro" id="IPR036890">
    <property type="entry name" value="HATPase_C_sf"/>
</dbReference>